<sequence length="64" mass="7414">MKSVTISLALLQLKRVVIFHTAPTVNQDLPQTCPFVSIHQKRMLMSRTFQLTQEHTRTQVTYVT</sequence>
<gene>
    <name evidence="2" type="ORF">OESDEN_04304</name>
</gene>
<protein>
    <submittedName>
        <fullName evidence="2">Uncharacterized protein</fullName>
    </submittedName>
</protein>
<dbReference type="EMBL" id="KN549866">
    <property type="protein sequence ID" value="KHJ95744.1"/>
    <property type="molecule type" value="Genomic_DNA"/>
</dbReference>
<feature type="chain" id="PRO_5002061662" evidence="1">
    <location>
        <begin position="20"/>
        <end position="64"/>
    </location>
</feature>
<organism evidence="2 3">
    <name type="scientific">Oesophagostomum dentatum</name>
    <name type="common">Nodular worm</name>
    <dbReference type="NCBI Taxonomy" id="61180"/>
    <lineage>
        <taxon>Eukaryota</taxon>
        <taxon>Metazoa</taxon>
        <taxon>Ecdysozoa</taxon>
        <taxon>Nematoda</taxon>
        <taxon>Chromadorea</taxon>
        <taxon>Rhabditida</taxon>
        <taxon>Rhabditina</taxon>
        <taxon>Rhabditomorpha</taxon>
        <taxon>Strongyloidea</taxon>
        <taxon>Strongylidae</taxon>
        <taxon>Oesophagostomum</taxon>
    </lineage>
</organism>
<evidence type="ECO:0000256" key="1">
    <source>
        <dbReference type="SAM" id="SignalP"/>
    </source>
</evidence>
<reference evidence="2 3" key="1">
    <citation type="submission" date="2014-03" db="EMBL/GenBank/DDBJ databases">
        <title>Draft genome of the hookworm Oesophagostomum dentatum.</title>
        <authorList>
            <person name="Mitreva M."/>
        </authorList>
    </citation>
    <scope>NUCLEOTIDE SEQUENCE [LARGE SCALE GENOMIC DNA]</scope>
    <source>
        <strain evidence="2 3">OD-Hann</strain>
    </source>
</reference>
<dbReference type="AlphaFoldDB" id="A0A0B1TER2"/>
<evidence type="ECO:0000313" key="3">
    <source>
        <dbReference type="Proteomes" id="UP000053660"/>
    </source>
</evidence>
<name>A0A0B1TER2_OESDE</name>
<feature type="signal peptide" evidence="1">
    <location>
        <begin position="1"/>
        <end position="19"/>
    </location>
</feature>
<accession>A0A0B1TER2</accession>
<proteinExistence type="predicted"/>
<keyword evidence="3" id="KW-1185">Reference proteome</keyword>
<keyword evidence="1" id="KW-0732">Signal</keyword>
<dbReference type="Proteomes" id="UP000053660">
    <property type="component" value="Unassembled WGS sequence"/>
</dbReference>
<evidence type="ECO:0000313" key="2">
    <source>
        <dbReference type="EMBL" id="KHJ95744.1"/>
    </source>
</evidence>